<dbReference type="Gene3D" id="3.40.190.10">
    <property type="entry name" value="Periplasmic binding protein-like II"/>
    <property type="match status" value="2"/>
</dbReference>
<proteinExistence type="inferred from homology"/>
<dbReference type="SUPFAM" id="SSF53850">
    <property type="entry name" value="Periplasmic binding protein-like II"/>
    <property type="match status" value="1"/>
</dbReference>
<feature type="domain" description="Solute-binding protein family 3/N-terminal" evidence="6">
    <location>
        <begin position="51"/>
        <end position="280"/>
    </location>
</feature>
<evidence type="ECO:0000256" key="1">
    <source>
        <dbReference type="ARBA" id="ARBA00004196"/>
    </source>
</evidence>
<comment type="similarity">
    <text evidence="2 4">Belongs to the bacterial solute-binding protein 3 family.</text>
</comment>
<protein>
    <submittedName>
        <fullName evidence="7">ABC transporter substrate-binding protein</fullName>
    </submittedName>
</protein>
<dbReference type="EMBL" id="CP060634">
    <property type="protein sequence ID" value="QNM06000.1"/>
    <property type="molecule type" value="Genomic_DNA"/>
</dbReference>
<keyword evidence="8" id="KW-1185">Reference proteome</keyword>
<evidence type="ECO:0000256" key="3">
    <source>
        <dbReference type="ARBA" id="ARBA00022729"/>
    </source>
</evidence>
<dbReference type="PANTHER" id="PTHR35936">
    <property type="entry name" value="MEMBRANE-BOUND LYTIC MUREIN TRANSGLYCOSYLASE F"/>
    <property type="match status" value="1"/>
</dbReference>
<dbReference type="AlphaFoldDB" id="A0A7G9G5B8"/>
<reference evidence="7 8" key="1">
    <citation type="submission" date="2020-08" db="EMBL/GenBank/DDBJ databases">
        <authorList>
            <person name="Liu C."/>
            <person name="Sun Q."/>
        </authorList>
    </citation>
    <scope>NUCLEOTIDE SEQUENCE [LARGE SCALE GENOMIC DNA]</scope>
    <source>
        <strain evidence="7 8">NSJ-38</strain>
    </source>
</reference>
<comment type="subcellular location">
    <subcellularLocation>
        <location evidence="1">Cell envelope</location>
    </subcellularLocation>
</comment>
<evidence type="ECO:0000256" key="5">
    <source>
        <dbReference type="SAM" id="SignalP"/>
    </source>
</evidence>
<organism evidence="7 8">
    <name type="scientific">Qiania dongpingensis</name>
    <dbReference type="NCBI Taxonomy" id="2763669"/>
    <lineage>
        <taxon>Bacteria</taxon>
        <taxon>Bacillati</taxon>
        <taxon>Bacillota</taxon>
        <taxon>Clostridia</taxon>
        <taxon>Lachnospirales</taxon>
        <taxon>Lachnospiraceae</taxon>
        <taxon>Qiania</taxon>
    </lineage>
</organism>
<evidence type="ECO:0000259" key="6">
    <source>
        <dbReference type="SMART" id="SM00062"/>
    </source>
</evidence>
<gene>
    <name evidence="7" type="ORF">H9Q78_02195</name>
</gene>
<dbReference type="Proteomes" id="UP000515823">
    <property type="component" value="Chromosome"/>
</dbReference>
<dbReference type="CDD" id="cd01004">
    <property type="entry name" value="PBP2_MidA_like"/>
    <property type="match status" value="1"/>
</dbReference>
<evidence type="ECO:0000256" key="2">
    <source>
        <dbReference type="ARBA" id="ARBA00010333"/>
    </source>
</evidence>
<dbReference type="InterPro" id="IPR001638">
    <property type="entry name" value="Solute-binding_3/MltF_N"/>
</dbReference>
<sequence>MKKRILAVCMTALMVLSMFGGCRTKKAGETTASETTASETAAPSNLVTKGKLTYAVAATFPPFEYMKDGDYTGLDIEMGEALAKEMGLEVEIMDMTFDGLINALQGGRCDIINSAMYIKPEREEQVDFVRYLTLGDTILVRTGTAEELGIFGPDDLSGKTVAVTAGAVEEMKCNELNEQFVSEGKDAINILSLPTSNDAVLAVKNSQADCMIYSSPGAAYLQEEEPGVFDAVSTFDNDTEIGIAVRKGDTEMKEAVEEALQRLVDNGTYAELLEKYNFPEELSYFK</sequence>
<dbReference type="PANTHER" id="PTHR35936:SF17">
    <property type="entry name" value="ARGININE-BINDING EXTRACELLULAR PROTEIN ARTP"/>
    <property type="match status" value="1"/>
</dbReference>
<dbReference type="RefSeq" id="WP_249303367.1">
    <property type="nucleotide sequence ID" value="NZ_CP060634.1"/>
</dbReference>
<dbReference type="InterPro" id="IPR018313">
    <property type="entry name" value="SBP_3_CS"/>
</dbReference>
<name>A0A7G9G5B8_9FIRM</name>
<dbReference type="GO" id="GO:0030313">
    <property type="term" value="C:cell envelope"/>
    <property type="evidence" value="ECO:0007669"/>
    <property type="project" value="UniProtKB-SubCell"/>
</dbReference>
<accession>A0A7G9G5B8</accession>
<dbReference type="PROSITE" id="PS01039">
    <property type="entry name" value="SBP_BACTERIAL_3"/>
    <property type="match status" value="1"/>
</dbReference>
<dbReference type="SMART" id="SM00062">
    <property type="entry name" value="PBPb"/>
    <property type="match status" value="1"/>
</dbReference>
<evidence type="ECO:0000313" key="7">
    <source>
        <dbReference type="EMBL" id="QNM06000.1"/>
    </source>
</evidence>
<feature type="chain" id="PRO_5038358583" evidence="5">
    <location>
        <begin position="21"/>
        <end position="286"/>
    </location>
</feature>
<dbReference type="Pfam" id="PF00497">
    <property type="entry name" value="SBP_bac_3"/>
    <property type="match status" value="1"/>
</dbReference>
<evidence type="ECO:0000313" key="8">
    <source>
        <dbReference type="Proteomes" id="UP000515823"/>
    </source>
</evidence>
<evidence type="ECO:0000256" key="4">
    <source>
        <dbReference type="RuleBase" id="RU003744"/>
    </source>
</evidence>
<keyword evidence="3 5" id="KW-0732">Signal</keyword>
<dbReference type="PROSITE" id="PS51257">
    <property type="entry name" value="PROKAR_LIPOPROTEIN"/>
    <property type="match status" value="1"/>
</dbReference>
<feature type="signal peptide" evidence="5">
    <location>
        <begin position="1"/>
        <end position="20"/>
    </location>
</feature>
<dbReference type="KEGG" id="qdo:H9Q78_02195"/>